<accession>A0AA86TPT2</accession>
<evidence type="ECO:0000313" key="2">
    <source>
        <dbReference type="EMBL" id="CAI9968235.1"/>
    </source>
</evidence>
<organism evidence="1">
    <name type="scientific">Hexamita inflata</name>
    <dbReference type="NCBI Taxonomy" id="28002"/>
    <lineage>
        <taxon>Eukaryota</taxon>
        <taxon>Metamonada</taxon>
        <taxon>Diplomonadida</taxon>
        <taxon>Hexamitidae</taxon>
        <taxon>Hexamitinae</taxon>
        <taxon>Hexamita</taxon>
    </lineage>
</organism>
<reference evidence="1" key="1">
    <citation type="submission" date="2023-06" db="EMBL/GenBank/DDBJ databases">
        <authorList>
            <person name="Kurt Z."/>
        </authorList>
    </citation>
    <scope>NUCLEOTIDE SEQUENCE</scope>
</reference>
<evidence type="ECO:0000313" key="5">
    <source>
        <dbReference type="Proteomes" id="UP001642409"/>
    </source>
</evidence>
<sequence length="120" mass="14224">MFEFKISLIPKEDKISKRPTVCAFRTHCATYLTQQYQREKTYSPQNSKQDIIYAEFGVIESVNFFNYQLVIIKLIMIYCRLGLSQSLNNHQYYCTDHQIWFSISVTDPFSQNILKISTNF</sequence>
<dbReference type="Proteomes" id="UP001642409">
    <property type="component" value="Unassembled WGS sequence"/>
</dbReference>
<dbReference type="EMBL" id="CAXDID020000533">
    <property type="protein sequence ID" value="CAL6100702.1"/>
    <property type="molecule type" value="Genomic_DNA"/>
</dbReference>
<gene>
    <name evidence="1" type="ORF">HINF_LOCUS12689</name>
    <name evidence="2" type="ORF">HINF_LOCUS55880</name>
    <name evidence="3" type="ORF">HINF_LOCUS70237</name>
    <name evidence="4" type="ORF">HINF_LOCUS70682</name>
</gene>
<protein>
    <submittedName>
        <fullName evidence="3">Hypothetical_protein</fullName>
    </submittedName>
</protein>
<evidence type="ECO:0000313" key="4">
    <source>
        <dbReference type="EMBL" id="CAL6100702.1"/>
    </source>
</evidence>
<name>A0AA86TPT2_9EUKA</name>
<evidence type="ECO:0000313" key="1">
    <source>
        <dbReference type="EMBL" id="CAI9925044.1"/>
    </source>
</evidence>
<comment type="caution">
    <text evidence="1">The sequence shown here is derived from an EMBL/GenBank/DDBJ whole genome shotgun (WGS) entry which is preliminary data.</text>
</comment>
<reference evidence="3 5" key="2">
    <citation type="submission" date="2024-07" db="EMBL/GenBank/DDBJ databases">
        <authorList>
            <person name="Akdeniz Z."/>
        </authorList>
    </citation>
    <scope>NUCLEOTIDE SEQUENCE [LARGE SCALE GENOMIC DNA]</scope>
</reference>
<proteinExistence type="predicted"/>
<dbReference type="EMBL" id="CATOUU010001033">
    <property type="protein sequence ID" value="CAI9968235.1"/>
    <property type="molecule type" value="Genomic_DNA"/>
</dbReference>
<dbReference type="EMBL" id="CATOUU010000334">
    <property type="protein sequence ID" value="CAI9925044.1"/>
    <property type="molecule type" value="Genomic_DNA"/>
</dbReference>
<dbReference type="EMBL" id="CAXDID020000523">
    <property type="protein sequence ID" value="CAL6099764.1"/>
    <property type="molecule type" value="Genomic_DNA"/>
</dbReference>
<keyword evidence="5" id="KW-1185">Reference proteome</keyword>
<evidence type="ECO:0000313" key="3">
    <source>
        <dbReference type="EMBL" id="CAL6099764.1"/>
    </source>
</evidence>
<dbReference type="AlphaFoldDB" id="A0AA86TPT2"/>